<gene>
    <name evidence="2" type="primary">ORF77872</name>
</gene>
<name>A0A0B6ZRX0_9EUPU</name>
<accession>A0A0B6ZRX0</accession>
<evidence type="ECO:0000313" key="2">
    <source>
        <dbReference type="EMBL" id="CEK71323.1"/>
    </source>
</evidence>
<reference evidence="2" key="1">
    <citation type="submission" date="2014-12" db="EMBL/GenBank/DDBJ databases">
        <title>Insight into the proteome of Arion vulgaris.</title>
        <authorList>
            <person name="Aradska J."/>
            <person name="Bulat T."/>
            <person name="Smidak R."/>
            <person name="Sarate P."/>
            <person name="Gangsoo J."/>
            <person name="Sialana F."/>
            <person name="Bilban M."/>
            <person name="Lubec G."/>
        </authorList>
    </citation>
    <scope>NUCLEOTIDE SEQUENCE</scope>
    <source>
        <tissue evidence="2">Skin</tissue>
    </source>
</reference>
<proteinExistence type="predicted"/>
<feature type="non-terminal residue" evidence="2">
    <location>
        <position position="1"/>
    </location>
</feature>
<protein>
    <submittedName>
        <fullName evidence="2">Uncharacterized protein</fullName>
    </submittedName>
</protein>
<dbReference type="AlphaFoldDB" id="A0A0B6ZRX0"/>
<organism evidence="2">
    <name type="scientific">Arion vulgaris</name>
    <dbReference type="NCBI Taxonomy" id="1028688"/>
    <lineage>
        <taxon>Eukaryota</taxon>
        <taxon>Metazoa</taxon>
        <taxon>Spiralia</taxon>
        <taxon>Lophotrochozoa</taxon>
        <taxon>Mollusca</taxon>
        <taxon>Gastropoda</taxon>
        <taxon>Heterobranchia</taxon>
        <taxon>Euthyneura</taxon>
        <taxon>Panpulmonata</taxon>
        <taxon>Eupulmonata</taxon>
        <taxon>Stylommatophora</taxon>
        <taxon>Helicina</taxon>
        <taxon>Arionoidea</taxon>
        <taxon>Arionidae</taxon>
        <taxon>Arion</taxon>
    </lineage>
</organism>
<sequence length="87" mass="10019">DALHELKTDAPPYSEHAEHHHQFTVAPPVTVIHDSSSSSSSTVNETDNLELNISVTEMKERLRSKKKQDPRLNKASFEEKFKEFQRM</sequence>
<evidence type="ECO:0000256" key="1">
    <source>
        <dbReference type="SAM" id="MobiDB-lite"/>
    </source>
</evidence>
<dbReference type="EMBL" id="HACG01024458">
    <property type="protein sequence ID" value="CEK71323.1"/>
    <property type="molecule type" value="Transcribed_RNA"/>
</dbReference>
<feature type="region of interest" description="Disordered" evidence="1">
    <location>
        <begin position="1"/>
        <end position="20"/>
    </location>
</feature>